<evidence type="ECO:0000313" key="3">
    <source>
        <dbReference type="Proteomes" id="UP000238274"/>
    </source>
</evidence>
<reference evidence="2 3" key="1">
    <citation type="submission" date="2017-12" db="EMBL/GenBank/DDBJ databases">
        <title>Gene loss provides genomic basis for host adaptation in cereal stripe rust fungi.</title>
        <authorList>
            <person name="Xia C."/>
        </authorList>
    </citation>
    <scope>NUCLEOTIDE SEQUENCE [LARGE SCALE GENOMIC DNA]</scope>
    <source>
        <strain evidence="2 3">93TX-2</strain>
    </source>
</reference>
<dbReference type="AlphaFoldDB" id="A0A2S4VBS2"/>
<dbReference type="OrthoDB" id="1937997at2759"/>
<feature type="compositionally biased region" description="Basic and acidic residues" evidence="1">
    <location>
        <begin position="189"/>
        <end position="200"/>
    </location>
</feature>
<reference evidence="3" key="3">
    <citation type="journal article" date="2018" name="Mol. Plant Microbe Interact.">
        <title>Genome sequence resources for the wheat stripe rust pathogen (Puccinia striiformis f. sp. tritici) and the barley stripe rust pathogen (Puccinia striiformis f. sp. hordei).</title>
        <authorList>
            <person name="Xia C."/>
            <person name="Wang M."/>
            <person name="Yin C."/>
            <person name="Cornejo O.E."/>
            <person name="Hulbert S.H."/>
            <person name="Chen X."/>
        </authorList>
    </citation>
    <scope>NUCLEOTIDE SEQUENCE [LARGE SCALE GENOMIC DNA]</scope>
    <source>
        <strain evidence="3">93TX-2</strain>
    </source>
</reference>
<organism evidence="2 3">
    <name type="scientific">Puccinia striiformis</name>
    <dbReference type="NCBI Taxonomy" id="27350"/>
    <lineage>
        <taxon>Eukaryota</taxon>
        <taxon>Fungi</taxon>
        <taxon>Dikarya</taxon>
        <taxon>Basidiomycota</taxon>
        <taxon>Pucciniomycotina</taxon>
        <taxon>Pucciniomycetes</taxon>
        <taxon>Pucciniales</taxon>
        <taxon>Pucciniaceae</taxon>
        <taxon>Puccinia</taxon>
    </lineage>
</organism>
<comment type="caution">
    <text evidence="2">The sequence shown here is derived from an EMBL/GenBank/DDBJ whole genome shotgun (WGS) entry which is preliminary data.</text>
</comment>
<reference evidence="3" key="2">
    <citation type="journal article" date="2018" name="BMC Genomics">
        <title>Genomic insights into host adaptation between the wheat stripe rust pathogen (Puccinia striiformis f. sp. tritici) and the barley stripe rust pathogen (Puccinia striiformis f. sp. hordei).</title>
        <authorList>
            <person name="Xia C."/>
            <person name="Wang M."/>
            <person name="Yin C."/>
            <person name="Cornejo O.E."/>
            <person name="Hulbert S.H."/>
            <person name="Chen X."/>
        </authorList>
    </citation>
    <scope>NUCLEOTIDE SEQUENCE [LARGE SCALE GENOMIC DNA]</scope>
    <source>
        <strain evidence="3">93TX-2</strain>
    </source>
</reference>
<dbReference type="VEuPathDB" id="FungiDB:PSTT_12206"/>
<dbReference type="VEuPathDB" id="FungiDB:PSHT_10155"/>
<keyword evidence="3" id="KW-1185">Reference proteome</keyword>
<name>A0A2S4VBS2_9BASI</name>
<dbReference type="Proteomes" id="UP000238274">
    <property type="component" value="Unassembled WGS sequence"/>
</dbReference>
<gene>
    <name evidence="2" type="ORF">PSHT_10155</name>
</gene>
<sequence>MPKTHGAIFRHTLDATRNLRYLAAYGRKTRRLLTRQAEFELLVSIANRSRDRPSSKTPAQNHRQDISQFYVDGSQMPCQSKAKTVIPLNPLVCITVAWLPLIILKSSEIDLCFNLYLMVHSNPAFNEFTAIEASITAFIETGKSASQTCNQEKACTSEEEKKDLSHLQERRHQAIWQQRTTSLCPTTKNDQKKSQDLQERISEKSGVKLLNALKSFVHPIPTPLKHQDEATRRTYGRSSASSGAGPAGAGAARDLGRTLPGAGMSRPHADKEFKYVIKVKSIVGLGKQLALYRYRRWHESRSRSETNVTFKLLFLL</sequence>
<feature type="compositionally biased region" description="Low complexity" evidence="1">
    <location>
        <begin position="236"/>
        <end position="253"/>
    </location>
</feature>
<dbReference type="EMBL" id="PKSM01000152">
    <property type="protein sequence ID" value="POW06967.1"/>
    <property type="molecule type" value="Genomic_DNA"/>
</dbReference>
<accession>A0A2S4VBS2</accession>
<evidence type="ECO:0000313" key="2">
    <source>
        <dbReference type="EMBL" id="POW06967.1"/>
    </source>
</evidence>
<protein>
    <submittedName>
        <fullName evidence="2">Uncharacterized protein</fullName>
    </submittedName>
</protein>
<feature type="compositionally biased region" description="Polar residues" evidence="1">
    <location>
        <begin position="178"/>
        <end position="188"/>
    </location>
</feature>
<feature type="region of interest" description="Disordered" evidence="1">
    <location>
        <begin position="178"/>
        <end position="200"/>
    </location>
</feature>
<evidence type="ECO:0000256" key="1">
    <source>
        <dbReference type="SAM" id="MobiDB-lite"/>
    </source>
</evidence>
<proteinExistence type="predicted"/>
<feature type="region of interest" description="Disordered" evidence="1">
    <location>
        <begin position="221"/>
        <end position="266"/>
    </location>
</feature>